<evidence type="ECO:0000313" key="2">
    <source>
        <dbReference type="Proteomes" id="UP000814033"/>
    </source>
</evidence>
<comment type="caution">
    <text evidence="1">The sequence shown here is derived from an EMBL/GenBank/DDBJ whole genome shotgun (WGS) entry which is preliminary data.</text>
</comment>
<sequence>MSNTVPPSTATPSVPVQGIDGLFPYYENDQLSADQKRDWQRKYAAVKRVAGRRKMSKKAGVQKKKVVEREQALPTGVFTLAYANSDPDPERTLFMRMDEYDVWEYCLRLQEEAQKNSEDDNWAPLYVEYVKAHLNHHLADARARIAQPLDVPKAQDIAIHTHRRIIAALHQEAELYSQGLEYVEEMGHKHQFIFNGCRVKKAEFRKIYGF</sequence>
<name>A0ACB8R7I4_9AGAM</name>
<keyword evidence="2" id="KW-1185">Reference proteome</keyword>
<organism evidence="1 2">
    <name type="scientific">Auriscalpium vulgare</name>
    <dbReference type="NCBI Taxonomy" id="40419"/>
    <lineage>
        <taxon>Eukaryota</taxon>
        <taxon>Fungi</taxon>
        <taxon>Dikarya</taxon>
        <taxon>Basidiomycota</taxon>
        <taxon>Agaricomycotina</taxon>
        <taxon>Agaricomycetes</taxon>
        <taxon>Russulales</taxon>
        <taxon>Auriscalpiaceae</taxon>
        <taxon>Auriscalpium</taxon>
    </lineage>
</organism>
<protein>
    <submittedName>
        <fullName evidence="1">Uncharacterized protein</fullName>
    </submittedName>
</protein>
<reference evidence="1" key="1">
    <citation type="submission" date="2021-02" db="EMBL/GenBank/DDBJ databases">
        <authorList>
            <consortium name="DOE Joint Genome Institute"/>
            <person name="Ahrendt S."/>
            <person name="Looney B.P."/>
            <person name="Miyauchi S."/>
            <person name="Morin E."/>
            <person name="Drula E."/>
            <person name="Courty P.E."/>
            <person name="Chicoki N."/>
            <person name="Fauchery L."/>
            <person name="Kohler A."/>
            <person name="Kuo A."/>
            <person name="Labutti K."/>
            <person name="Pangilinan J."/>
            <person name="Lipzen A."/>
            <person name="Riley R."/>
            <person name="Andreopoulos W."/>
            <person name="He G."/>
            <person name="Johnson J."/>
            <person name="Barry K.W."/>
            <person name="Grigoriev I.V."/>
            <person name="Nagy L."/>
            <person name="Hibbett D."/>
            <person name="Henrissat B."/>
            <person name="Matheny P.B."/>
            <person name="Labbe J."/>
            <person name="Martin F."/>
        </authorList>
    </citation>
    <scope>NUCLEOTIDE SEQUENCE</scope>
    <source>
        <strain evidence="1">FP105234-sp</strain>
    </source>
</reference>
<gene>
    <name evidence="1" type="ORF">FA95DRAFT_1612148</name>
</gene>
<dbReference type="EMBL" id="MU276240">
    <property type="protein sequence ID" value="KAI0039988.1"/>
    <property type="molecule type" value="Genomic_DNA"/>
</dbReference>
<dbReference type="Proteomes" id="UP000814033">
    <property type="component" value="Unassembled WGS sequence"/>
</dbReference>
<evidence type="ECO:0000313" key="1">
    <source>
        <dbReference type="EMBL" id="KAI0039988.1"/>
    </source>
</evidence>
<reference evidence="1" key="2">
    <citation type="journal article" date="2022" name="New Phytol.">
        <title>Evolutionary transition to the ectomycorrhizal habit in the genomes of a hyperdiverse lineage of mushroom-forming fungi.</title>
        <authorList>
            <person name="Looney B."/>
            <person name="Miyauchi S."/>
            <person name="Morin E."/>
            <person name="Drula E."/>
            <person name="Courty P.E."/>
            <person name="Kohler A."/>
            <person name="Kuo A."/>
            <person name="LaButti K."/>
            <person name="Pangilinan J."/>
            <person name="Lipzen A."/>
            <person name="Riley R."/>
            <person name="Andreopoulos W."/>
            <person name="He G."/>
            <person name="Johnson J."/>
            <person name="Nolan M."/>
            <person name="Tritt A."/>
            <person name="Barry K.W."/>
            <person name="Grigoriev I.V."/>
            <person name="Nagy L.G."/>
            <person name="Hibbett D."/>
            <person name="Henrissat B."/>
            <person name="Matheny P.B."/>
            <person name="Labbe J."/>
            <person name="Martin F.M."/>
        </authorList>
    </citation>
    <scope>NUCLEOTIDE SEQUENCE</scope>
    <source>
        <strain evidence="1">FP105234-sp</strain>
    </source>
</reference>
<accession>A0ACB8R7I4</accession>
<proteinExistence type="predicted"/>